<accession>A0A7Y9YGQ4</accession>
<keyword evidence="1" id="KW-1133">Transmembrane helix</keyword>
<sequence>MSTTTPPVQPASTPAGTLDVSATPRVPFGRLVRVELRKSLDTRAGRWFAGSIIALCLAIVLITAFAAPDAAQDFGFFLSVSGATLGYFLPILLILMVTSEWSQRTGLVTFTLEPHRARVVGAKFCAGLLLGLGLIVVAFAIGALGNVIAGGTWDVETGVLVNGFIVANLIGILLGFAIGMLLMNSPAAIVAYFIYTLVLPIAVGILGAFQEWFADLAPWIEFNTAQASLFEGDAVPTGEELGQLLVSGFIWLVVPFAVGLWRLLRAEPK</sequence>
<gene>
    <name evidence="2" type="ORF">BKA05_002492</name>
</gene>
<keyword evidence="1" id="KW-0472">Membrane</keyword>
<evidence type="ECO:0000313" key="3">
    <source>
        <dbReference type="Proteomes" id="UP000537326"/>
    </source>
</evidence>
<proteinExistence type="predicted"/>
<feature type="transmembrane region" description="Helical" evidence="1">
    <location>
        <begin position="74"/>
        <end position="97"/>
    </location>
</feature>
<feature type="transmembrane region" description="Helical" evidence="1">
    <location>
        <begin position="189"/>
        <end position="209"/>
    </location>
</feature>
<dbReference type="Proteomes" id="UP000537326">
    <property type="component" value="Unassembled WGS sequence"/>
</dbReference>
<feature type="transmembrane region" description="Helical" evidence="1">
    <location>
        <begin position="47"/>
        <end position="68"/>
    </location>
</feature>
<evidence type="ECO:0000256" key="1">
    <source>
        <dbReference type="SAM" id="Phobius"/>
    </source>
</evidence>
<feature type="transmembrane region" description="Helical" evidence="1">
    <location>
        <begin position="124"/>
        <end position="148"/>
    </location>
</feature>
<protein>
    <submittedName>
        <fullName evidence="2">ABC-type transport system involved in multi-copper enzyme maturation permease subunit</fullName>
    </submittedName>
</protein>
<feature type="transmembrane region" description="Helical" evidence="1">
    <location>
        <begin position="244"/>
        <end position="264"/>
    </location>
</feature>
<keyword evidence="3" id="KW-1185">Reference proteome</keyword>
<feature type="transmembrane region" description="Helical" evidence="1">
    <location>
        <begin position="160"/>
        <end position="182"/>
    </location>
</feature>
<organism evidence="2 3">
    <name type="scientific">Nocardioides marinus</name>
    <dbReference type="NCBI Taxonomy" id="374514"/>
    <lineage>
        <taxon>Bacteria</taxon>
        <taxon>Bacillati</taxon>
        <taxon>Actinomycetota</taxon>
        <taxon>Actinomycetes</taxon>
        <taxon>Propionibacteriales</taxon>
        <taxon>Nocardioidaceae</taxon>
        <taxon>Nocardioides</taxon>
    </lineage>
</organism>
<dbReference type="RefSeq" id="WP_179531731.1">
    <property type="nucleotide sequence ID" value="NZ_BAAAPP010000005.1"/>
</dbReference>
<dbReference type="AlphaFoldDB" id="A0A7Y9YGQ4"/>
<evidence type="ECO:0000313" key="2">
    <source>
        <dbReference type="EMBL" id="NYI10977.1"/>
    </source>
</evidence>
<name>A0A7Y9YGQ4_9ACTN</name>
<dbReference type="EMBL" id="JACBZI010000001">
    <property type="protein sequence ID" value="NYI10977.1"/>
    <property type="molecule type" value="Genomic_DNA"/>
</dbReference>
<dbReference type="Pfam" id="PF12730">
    <property type="entry name" value="ABC2_membrane_4"/>
    <property type="match status" value="1"/>
</dbReference>
<reference evidence="2 3" key="1">
    <citation type="submission" date="2020-07" db="EMBL/GenBank/DDBJ databases">
        <title>Sequencing the genomes of 1000 actinobacteria strains.</title>
        <authorList>
            <person name="Klenk H.-P."/>
        </authorList>
    </citation>
    <scope>NUCLEOTIDE SEQUENCE [LARGE SCALE GENOMIC DNA]</scope>
    <source>
        <strain evidence="2 3">DSM 18248</strain>
    </source>
</reference>
<comment type="caution">
    <text evidence="2">The sequence shown here is derived from an EMBL/GenBank/DDBJ whole genome shotgun (WGS) entry which is preliminary data.</text>
</comment>
<keyword evidence="1" id="KW-0812">Transmembrane</keyword>